<dbReference type="AlphaFoldDB" id="A0A3P6E8S2"/>
<organism evidence="2">
    <name type="scientific">Brassica oleracea</name>
    <name type="common">Wild cabbage</name>
    <dbReference type="NCBI Taxonomy" id="3712"/>
    <lineage>
        <taxon>Eukaryota</taxon>
        <taxon>Viridiplantae</taxon>
        <taxon>Streptophyta</taxon>
        <taxon>Embryophyta</taxon>
        <taxon>Tracheophyta</taxon>
        <taxon>Spermatophyta</taxon>
        <taxon>Magnoliopsida</taxon>
        <taxon>eudicotyledons</taxon>
        <taxon>Gunneridae</taxon>
        <taxon>Pentapetalae</taxon>
        <taxon>rosids</taxon>
        <taxon>malvids</taxon>
        <taxon>Brassicales</taxon>
        <taxon>Brassicaceae</taxon>
        <taxon>Brassiceae</taxon>
        <taxon>Brassica</taxon>
    </lineage>
</organism>
<evidence type="ECO:0000256" key="1">
    <source>
        <dbReference type="SAM" id="MobiDB-lite"/>
    </source>
</evidence>
<reference evidence="2" key="1">
    <citation type="submission" date="2018-11" db="EMBL/GenBank/DDBJ databases">
        <authorList>
            <consortium name="Genoscope - CEA"/>
            <person name="William W."/>
        </authorList>
    </citation>
    <scope>NUCLEOTIDE SEQUENCE</scope>
</reference>
<dbReference type="EMBL" id="LR031875">
    <property type="protein sequence ID" value="VDD32691.1"/>
    <property type="molecule type" value="Genomic_DNA"/>
</dbReference>
<evidence type="ECO:0000313" key="2">
    <source>
        <dbReference type="EMBL" id="VDD32691.1"/>
    </source>
</evidence>
<protein>
    <submittedName>
        <fullName evidence="2">Uncharacterized protein</fullName>
    </submittedName>
</protein>
<proteinExistence type="predicted"/>
<sequence>MKQKERVSTEPSRADITMNEIGIYTMKMRSGGVRTLKVDSVHTSPHRLVDSPEGNTTTRHRTPEPRNISQDQTC</sequence>
<name>A0A3P6E8S2_BRAOL</name>
<feature type="region of interest" description="Disordered" evidence="1">
    <location>
        <begin position="37"/>
        <end position="74"/>
    </location>
</feature>
<gene>
    <name evidence="2" type="ORF">BOLC9T58014H</name>
</gene>
<accession>A0A3P6E8S2</accession>